<dbReference type="EMBL" id="BAABUK010000014">
    <property type="protein sequence ID" value="GAA5812806.1"/>
    <property type="molecule type" value="Genomic_DNA"/>
</dbReference>
<feature type="domain" description="TFIID subunit TAF5 NTD2" evidence="10">
    <location>
        <begin position="121"/>
        <end position="248"/>
    </location>
</feature>
<keyword evidence="7" id="KW-0539">Nucleus</keyword>
<feature type="region of interest" description="Disordered" evidence="9">
    <location>
        <begin position="56"/>
        <end position="124"/>
    </location>
</feature>
<keyword evidence="4" id="KW-0677">Repeat</keyword>
<dbReference type="SMART" id="SM00320">
    <property type="entry name" value="WD40"/>
    <property type="match status" value="6"/>
</dbReference>
<dbReference type="InterPro" id="IPR036322">
    <property type="entry name" value="WD40_repeat_dom_sf"/>
</dbReference>
<organism evidence="11 12">
    <name type="scientific">Mucor flavus</name>
    <dbReference type="NCBI Taxonomy" id="439312"/>
    <lineage>
        <taxon>Eukaryota</taxon>
        <taxon>Fungi</taxon>
        <taxon>Fungi incertae sedis</taxon>
        <taxon>Mucoromycota</taxon>
        <taxon>Mucoromycotina</taxon>
        <taxon>Mucoromycetes</taxon>
        <taxon>Mucorales</taxon>
        <taxon>Mucorineae</taxon>
        <taxon>Mucoraceae</taxon>
        <taxon>Mucor</taxon>
    </lineage>
</organism>
<evidence type="ECO:0000256" key="1">
    <source>
        <dbReference type="ARBA" id="ARBA00004123"/>
    </source>
</evidence>
<dbReference type="PANTHER" id="PTHR19879">
    <property type="entry name" value="TRANSCRIPTION INITIATION FACTOR TFIID"/>
    <property type="match status" value="1"/>
</dbReference>
<reference evidence="11 12" key="1">
    <citation type="submission" date="2024-04" db="EMBL/GenBank/DDBJ databases">
        <title>genome sequences of Mucor flavus KT1a and Helicostylum pulchrum KT1b strains isolated from the surface of a dry-aged beef.</title>
        <authorList>
            <person name="Toyotome T."/>
            <person name="Hosono M."/>
            <person name="Torimaru M."/>
            <person name="Fukuda K."/>
            <person name="Mikami N."/>
        </authorList>
    </citation>
    <scope>NUCLEOTIDE SEQUENCE [LARGE SCALE GENOMIC DNA]</scope>
    <source>
        <strain evidence="11 12">KT1a</strain>
    </source>
</reference>
<keyword evidence="12" id="KW-1185">Reference proteome</keyword>
<feature type="repeat" description="WD" evidence="8">
    <location>
        <begin position="628"/>
        <end position="669"/>
    </location>
</feature>
<keyword evidence="6" id="KW-0804">Transcription</keyword>
<accession>A0ABP9Z136</accession>
<proteinExistence type="inferred from homology"/>
<dbReference type="InterPro" id="IPR019775">
    <property type="entry name" value="WD40_repeat_CS"/>
</dbReference>
<evidence type="ECO:0000256" key="6">
    <source>
        <dbReference type="ARBA" id="ARBA00023163"/>
    </source>
</evidence>
<dbReference type="Pfam" id="PF00400">
    <property type="entry name" value="WD40"/>
    <property type="match status" value="5"/>
</dbReference>
<dbReference type="Pfam" id="PF04494">
    <property type="entry name" value="TFIID_NTD2"/>
    <property type="match status" value="1"/>
</dbReference>
<dbReference type="SMART" id="SM00667">
    <property type="entry name" value="LisH"/>
    <property type="match status" value="1"/>
</dbReference>
<comment type="subcellular location">
    <subcellularLocation>
        <location evidence="1">Nucleus</location>
    </subcellularLocation>
</comment>
<dbReference type="InterPro" id="IPR015943">
    <property type="entry name" value="WD40/YVTN_repeat-like_dom_sf"/>
</dbReference>
<name>A0ABP9Z136_9FUNG</name>
<evidence type="ECO:0000256" key="3">
    <source>
        <dbReference type="ARBA" id="ARBA00022574"/>
    </source>
</evidence>
<dbReference type="InterPro" id="IPR037264">
    <property type="entry name" value="TFIID_NTD2_sf"/>
</dbReference>
<comment type="caution">
    <text evidence="11">The sequence shown here is derived from an EMBL/GenBank/DDBJ whole genome shotgun (WGS) entry which is preliminary data.</text>
</comment>
<feature type="repeat" description="WD" evidence="8">
    <location>
        <begin position="460"/>
        <end position="501"/>
    </location>
</feature>
<evidence type="ECO:0000256" key="9">
    <source>
        <dbReference type="SAM" id="MobiDB-lite"/>
    </source>
</evidence>
<evidence type="ECO:0000256" key="8">
    <source>
        <dbReference type="PROSITE-ProRule" id="PRU00221"/>
    </source>
</evidence>
<dbReference type="InterPro" id="IPR007582">
    <property type="entry name" value="TFIID_NTD2"/>
</dbReference>
<sequence>MSTPPLPNNNNTPGSNTDPATQPATGASPSPADIDKMVASYLQKKGYKATEAIFIRESKGDTVSLEDVGEGVKKKENTTEQENLPPNNKTTEPAAATSATVAVAAAEPEEKKKESSSEPGDPDAYHVSYKSLRQWIENSLDWYKPELRSVLFPIFVHSYLDLVGKNIPEKAKQFMDVYKLDHLELHTPDINTLQTVTEVHHIRENELAQMYRNNKYNLRMSSVPFELIINYLQDNKFMSLLRIVNQYLNIQVVHGKLLKSAGGLEMDDVGITGHQTQQIEEFNKQAVQLGLIQLDQAFKDEVEQAIKEQEFSKKESEGDPSTLTSENVPLLETFKKVVQESTEDGPTFGDIPLPPYRGIDISAELEALNNINHRMPLNDGSLPSICCYTFHNTHDSLNCVTTSKDATLIAGGFAESFIKIWSLKGEKLKSLRNTINPAHVNDYNDLNRQRERHGSEYKRLVGHSGPVYGLSFSHDNKYLVSCSEDKTARLWSTQTFSNLVVYKGHNSPVWDVDFGPFGFYFATASHDRTARIWSCDHIQPLRIFAGHLSDVDTVKFHPNSKYLVTGSSDRTSRLWDVQTGACVRVFTGHTGSIKTVAVSPNGRIMASAGEDKSIILWDLGSGKRIKKMTGHTGFIYSLSFSADNNVLVSGGADSTVRVWDVNTDETSATSTTFMDAEDMNEPKRFRLEQDRKRKSVLESREQLAVFPTKQTPIYDIQFTDRNLCLVAGAFTSQKFWIDPELYKF</sequence>
<dbReference type="SUPFAM" id="SSF50978">
    <property type="entry name" value="WD40 repeat-like"/>
    <property type="match status" value="1"/>
</dbReference>
<dbReference type="CDD" id="cd08044">
    <property type="entry name" value="TAF5_NTD2"/>
    <property type="match status" value="1"/>
</dbReference>
<dbReference type="InterPro" id="IPR001680">
    <property type="entry name" value="WD40_rpt"/>
</dbReference>
<dbReference type="InterPro" id="IPR006594">
    <property type="entry name" value="LisH"/>
</dbReference>
<dbReference type="PANTHER" id="PTHR19879:SF1">
    <property type="entry name" value="CANNONBALL-RELATED"/>
    <property type="match status" value="1"/>
</dbReference>
<dbReference type="Proteomes" id="UP001473302">
    <property type="component" value="Unassembled WGS sequence"/>
</dbReference>
<dbReference type="CDD" id="cd00200">
    <property type="entry name" value="WD40"/>
    <property type="match status" value="1"/>
</dbReference>
<dbReference type="PRINTS" id="PR00320">
    <property type="entry name" value="GPROTEINBRPT"/>
</dbReference>
<evidence type="ECO:0000313" key="11">
    <source>
        <dbReference type="EMBL" id="GAA5812806.1"/>
    </source>
</evidence>
<keyword evidence="3 8" id="KW-0853">WD repeat</keyword>
<feature type="repeat" description="WD" evidence="8">
    <location>
        <begin position="544"/>
        <end position="585"/>
    </location>
</feature>
<feature type="repeat" description="WD" evidence="8">
    <location>
        <begin position="586"/>
        <end position="627"/>
    </location>
</feature>
<feature type="region of interest" description="Disordered" evidence="9">
    <location>
        <begin position="1"/>
        <end position="33"/>
    </location>
</feature>
<evidence type="ECO:0000256" key="5">
    <source>
        <dbReference type="ARBA" id="ARBA00023015"/>
    </source>
</evidence>
<protein>
    <recommendedName>
        <fullName evidence="10">TFIID subunit TAF5 NTD2 domain-containing protein</fullName>
    </recommendedName>
</protein>
<dbReference type="PROSITE" id="PS50082">
    <property type="entry name" value="WD_REPEATS_2"/>
    <property type="match status" value="5"/>
</dbReference>
<dbReference type="SUPFAM" id="SSF160897">
    <property type="entry name" value="Taf5 N-terminal domain-like"/>
    <property type="match status" value="1"/>
</dbReference>
<feature type="repeat" description="WD" evidence="8">
    <location>
        <begin position="502"/>
        <end position="534"/>
    </location>
</feature>
<feature type="compositionally biased region" description="Low complexity" evidence="9">
    <location>
        <begin position="89"/>
        <end position="106"/>
    </location>
</feature>
<dbReference type="PROSITE" id="PS00678">
    <property type="entry name" value="WD_REPEATS_1"/>
    <property type="match status" value="3"/>
</dbReference>
<feature type="compositionally biased region" description="Low complexity" evidence="9">
    <location>
        <begin position="8"/>
        <end position="19"/>
    </location>
</feature>
<evidence type="ECO:0000256" key="4">
    <source>
        <dbReference type="ARBA" id="ARBA00022737"/>
    </source>
</evidence>
<evidence type="ECO:0000256" key="2">
    <source>
        <dbReference type="ARBA" id="ARBA00009435"/>
    </source>
</evidence>
<evidence type="ECO:0000259" key="10">
    <source>
        <dbReference type="Pfam" id="PF04494"/>
    </source>
</evidence>
<evidence type="ECO:0000256" key="7">
    <source>
        <dbReference type="ARBA" id="ARBA00023242"/>
    </source>
</evidence>
<keyword evidence="5" id="KW-0805">Transcription regulation</keyword>
<gene>
    <name evidence="11" type="ORF">MFLAVUS_006264</name>
</gene>
<comment type="similarity">
    <text evidence="2">Belongs to the WD repeat TAF5 family.</text>
</comment>
<dbReference type="Gene3D" id="2.130.10.10">
    <property type="entry name" value="YVTN repeat-like/Quinoprotein amine dehydrogenase"/>
    <property type="match status" value="2"/>
</dbReference>
<dbReference type="Gene3D" id="1.25.40.500">
    <property type="entry name" value="TFIID subunit TAF5, NTD2 domain"/>
    <property type="match status" value="1"/>
</dbReference>
<evidence type="ECO:0000313" key="12">
    <source>
        <dbReference type="Proteomes" id="UP001473302"/>
    </source>
</evidence>
<dbReference type="PROSITE" id="PS50896">
    <property type="entry name" value="LISH"/>
    <property type="match status" value="1"/>
</dbReference>
<dbReference type="PROSITE" id="PS50294">
    <property type="entry name" value="WD_REPEATS_REGION"/>
    <property type="match status" value="5"/>
</dbReference>
<dbReference type="InterPro" id="IPR020472">
    <property type="entry name" value="WD40_PAC1"/>
</dbReference>